<comment type="caution">
    <text evidence="6">The sequence shown here is derived from an EMBL/GenBank/DDBJ whole genome shotgun (WGS) entry which is preliminary data.</text>
</comment>
<dbReference type="Gene3D" id="3.40.140.10">
    <property type="entry name" value="Cytidine Deaminase, domain 2"/>
    <property type="match status" value="1"/>
</dbReference>
<dbReference type="InterPro" id="IPR016192">
    <property type="entry name" value="APOBEC/CMP_deaminase_Zn-bd"/>
</dbReference>
<comment type="similarity">
    <text evidence="1">Belongs to the cytidine and deoxycytidylate deaminase family.</text>
</comment>
<dbReference type="GO" id="GO:0008270">
    <property type="term" value="F:zinc ion binding"/>
    <property type="evidence" value="ECO:0007669"/>
    <property type="project" value="InterPro"/>
</dbReference>
<keyword evidence="3" id="KW-0378">Hydrolase</keyword>
<keyword evidence="2" id="KW-0479">Metal-binding</keyword>
<dbReference type="AlphaFoldDB" id="A0A0G1IFD9"/>
<dbReference type="EMBL" id="LCIN01000001">
    <property type="protein sequence ID" value="KKT57905.1"/>
    <property type="molecule type" value="Genomic_DNA"/>
</dbReference>
<dbReference type="GO" id="GO:0005737">
    <property type="term" value="C:cytoplasm"/>
    <property type="evidence" value="ECO:0007669"/>
    <property type="project" value="TreeGrafter"/>
</dbReference>
<feature type="domain" description="CMP/dCMP-type deaminase" evidence="5">
    <location>
        <begin position="136"/>
        <end position="272"/>
    </location>
</feature>
<sequence>MKTFLVLYIPVIHEGYLKLFEKYSKEVEGLFILGESLVEEHKYLEREIRAIKNPLVAKKMVEAIGCFQKVEILESSSVGILESCRVITAQEGITKRFADKYLSDNEVSYDSSFLRWDESYVISRTDIKYDRESDFLFDKEMMWRAIKEGKKSPDWWRQVGAVVVTKNGKEIKAYNKDPISEYRPYAFGNIRDFVKAGEKSEATPTIHAEQTLIAEAAREGFSLRGAKIYVSVFPCPTCSNLIAESGIEKCYFASGNAYADSEDTLKARGIELIFVT</sequence>
<proteinExistence type="inferred from homology"/>
<dbReference type="PROSITE" id="PS51747">
    <property type="entry name" value="CYT_DCMP_DEAMINASES_2"/>
    <property type="match status" value="1"/>
</dbReference>
<keyword evidence="4" id="KW-0862">Zinc</keyword>
<evidence type="ECO:0000256" key="4">
    <source>
        <dbReference type="ARBA" id="ARBA00022833"/>
    </source>
</evidence>
<dbReference type="SUPFAM" id="SSF53927">
    <property type="entry name" value="Cytidine deaminase-like"/>
    <property type="match status" value="1"/>
</dbReference>
<evidence type="ECO:0000256" key="1">
    <source>
        <dbReference type="ARBA" id="ARBA00006576"/>
    </source>
</evidence>
<protein>
    <recommendedName>
        <fullName evidence="5">CMP/dCMP-type deaminase domain-containing protein</fullName>
    </recommendedName>
</protein>
<dbReference type="InterPro" id="IPR002125">
    <property type="entry name" value="CMP_dCMP_dom"/>
</dbReference>
<accession>A0A0G1IFD9</accession>
<dbReference type="InterPro" id="IPR016193">
    <property type="entry name" value="Cytidine_deaminase-like"/>
</dbReference>
<evidence type="ECO:0000256" key="3">
    <source>
        <dbReference type="ARBA" id="ARBA00022801"/>
    </source>
</evidence>
<dbReference type="Proteomes" id="UP000033977">
    <property type="component" value="Unassembled WGS sequence"/>
</dbReference>
<name>A0A0G1IFD9_9BACT</name>
<gene>
    <name evidence="6" type="ORF">UW49_C0001G0089</name>
</gene>
<dbReference type="PROSITE" id="PS00903">
    <property type="entry name" value="CYT_DCMP_DEAMINASES_1"/>
    <property type="match status" value="1"/>
</dbReference>
<dbReference type="InterPro" id="IPR015517">
    <property type="entry name" value="dCMP_deaminase-rel"/>
</dbReference>
<organism evidence="6 7">
    <name type="scientific">Candidatus Giovannonibacteria bacterium GW2011_GWB1_44_23</name>
    <dbReference type="NCBI Taxonomy" id="1618652"/>
    <lineage>
        <taxon>Bacteria</taxon>
        <taxon>Candidatus Giovannoniibacteriota</taxon>
    </lineage>
</organism>
<evidence type="ECO:0000313" key="7">
    <source>
        <dbReference type="Proteomes" id="UP000033977"/>
    </source>
</evidence>
<dbReference type="Pfam" id="PF00383">
    <property type="entry name" value="dCMP_cyt_deam_1"/>
    <property type="match status" value="1"/>
</dbReference>
<evidence type="ECO:0000256" key="2">
    <source>
        <dbReference type="ARBA" id="ARBA00022723"/>
    </source>
</evidence>
<reference evidence="6 7" key="1">
    <citation type="journal article" date="2015" name="Nature">
        <title>rRNA introns, odd ribosomes, and small enigmatic genomes across a large radiation of phyla.</title>
        <authorList>
            <person name="Brown C.T."/>
            <person name="Hug L.A."/>
            <person name="Thomas B.C."/>
            <person name="Sharon I."/>
            <person name="Castelle C.J."/>
            <person name="Singh A."/>
            <person name="Wilkins M.J."/>
            <person name="Williams K.H."/>
            <person name="Banfield J.F."/>
        </authorList>
    </citation>
    <scope>NUCLEOTIDE SEQUENCE [LARGE SCALE GENOMIC DNA]</scope>
</reference>
<dbReference type="GO" id="GO:0004132">
    <property type="term" value="F:dCMP deaminase activity"/>
    <property type="evidence" value="ECO:0007669"/>
    <property type="project" value="TreeGrafter"/>
</dbReference>
<dbReference type="PANTHER" id="PTHR11086:SF18">
    <property type="entry name" value="DEOXYCYTIDYLATE DEAMINASE"/>
    <property type="match status" value="1"/>
</dbReference>
<dbReference type="PANTHER" id="PTHR11086">
    <property type="entry name" value="DEOXYCYTIDYLATE DEAMINASE-RELATED"/>
    <property type="match status" value="1"/>
</dbReference>
<evidence type="ECO:0000259" key="5">
    <source>
        <dbReference type="PROSITE" id="PS51747"/>
    </source>
</evidence>
<evidence type="ECO:0000313" key="6">
    <source>
        <dbReference type="EMBL" id="KKT57905.1"/>
    </source>
</evidence>